<evidence type="ECO:0000256" key="1">
    <source>
        <dbReference type="PROSITE-ProRule" id="PRU00076"/>
    </source>
</evidence>
<evidence type="ECO:0000259" key="2">
    <source>
        <dbReference type="PROSITE" id="PS50026"/>
    </source>
</evidence>
<feature type="domain" description="EGF-like" evidence="2">
    <location>
        <begin position="706"/>
        <end position="743"/>
    </location>
</feature>
<feature type="domain" description="EGF-like" evidence="2">
    <location>
        <begin position="647"/>
        <end position="685"/>
    </location>
</feature>
<dbReference type="SMART" id="SM00181">
    <property type="entry name" value="EGF"/>
    <property type="match status" value="14"/>
</dbReference>
<feature type="domain" description="EGF-like" evidence="2">
    <location>
        <begin position="119"/>
        <end position="157"/>
    </location>
</feature>
<comment type="caution">
    <text evidence="1">Lacks conserved residue(s) required for the propagation of feature annotation.</text>
</comment>
<dbReference type="PROSITE" id="PS01186">
    <property type="entry name" value="EGF_2"/>
    <property type="match status" value="4"/>
</dbReference>
<feature type="domain" description="EGF-like" evidence="2">
    <location>
        <begin position="491"/>
        <end position="525"/>
    </location>
</feature>
<dbReference type="PROSITE" id="PS50026">
    <property type="entry name" value="EGF_3"/>
    <property type="match status" value="9"/>
</dbReference>
<dbReference type="InterPro" id="IPR009030">
    <property type="entry name" value="Growth_fac_rcpt_cys_sf"/>
</dbReference>
<protein>
    <recommendedName>
        <fullName evidence="2">EGF-like domain-containing protein</fullName>
    </recommendedName>
</protein>
<dbReference type="Proteomes" id="UP001148838">
    <property type="component" value="Unassembled WGS sequence"/>
</dbReference>
<organism evidence="3 4">
    <name type="scientific">Periplaneta americana</name>
    <name type="common">American cockroach</name>
    <name type="synonym">Blatta americana</name>
    <dbReference type="NCBI Taxonomy" id="6978"/>
    <lineage>
        <taxon>Eukaryota</taxon>
        <taxon>Metazoa</taxon>
        <taxon>Ecdysozoa</taxon>
        <taxon>Arthropoda</taxon>
        <taxon>Hexapoda</taxon>
        <taxon>Insecta</taxon>
        <taxon>Pterygota</taxon>
        <taxon>Neoptera</taxon>
        <taxon>Polyneoptera</taxon>
        <taxon>Dictyoptera</taxon>
        <taxon>Blattodea</taxon>
        <taxon>Blattoidea</taxon>
        <taxon>Blattidae</taxon>
        <taxon>Blattinae</taxon>
        <taxon>Periplaneta</taxon>
    </lineage>
</organism>
<dbReference type="InterPro" id="IPR048407">
    <property type="entry name" value="Dumpy_DPY"/>
</dbReference>
<dbReference type="Pfam" id="PF21164">
    <property type="entry name" value="Dumpy_DPY"/>
    <property type="match status" value="7"/>
</dbReference>
<dbReference type="InterPro" id="IPR000742">
    <property type="entry name" value="EGF"/>
</dbReference>
<keyword evidence="1" id="KW-0245">EGF-like domain</keyword>
<feature type="domain" description="EGF-like" evidence="2">
    <location>
        <begin position="9"/>
        <end position="47"/>
    </location>
</feature>
<dbReference type="SUPFAM" id="SSF90148">
    <property type="entry name" value="DPY module"/>
    <property type="match status" value="5"/>
</dbReference>
<dbReference type="EMBL" id="JAJSOF020000029">
    <property type="protein sequence ID" value="KAJ4432716.1"/>
    <property type="molecule type" value="Genomic_DNA"/>
</dbReference>
<gene>
    <name evidence="3" type="ORF">ANN_21353</name>
</gene>
<feature type="disulfide bond" evidence="1">
    <location>
        <begin position="494"/>
        <end position="504"/>
    </location>
</feature>
<proteinExistence type="predicted"/>
<keyword evidence="4" id="KW-1185">Reference proteome</keyword>
<dbReference type="PANTHER" id="PTHR22963">
    <property type="entry name" value="ENDOGLIN-RELATED"/>
    <property type="match status" value="1"/>
</dbReference>
<feature type="domain" description="EGF-like" evidence="2">
    <location>
        <begin position="68"/>
        <end position="105"/>
    </location>
</feature>
<feature type="domain" description="EGF-like" evidence="2">
    <location>
        <begin position="539"/>
        <end position="578"/>
    </location>
</feature>
<evidence type="ECO:0000313" key="4">
    <source>
        <dbReference type="Proteomes" id="UP001148838"/>
    </source>
</evidence>
<name>A0ABQ8SF16_PERAM</name>
<feature type="domain" description="EGF-like" evidence="2">
    <location>
        <begin position="432"/>
        <end position="470"/>
    </location>
</feature>
<sequence length="772" mass="81647">MCTATPPPVANPCQPSPCGPNSRCRAVNGQAVCSCEDQYIGSPPNCRPECVINNDCPQNRACNRFKCADPCPGTCGIGARCEVINHNPICSCPSGFTGDPFVRCTQIPPTPPPPPAPKPANPCVPSPCGPNSDCRPVGDQPACSCLQNFIGSPPNCRPECIVNTDCDPTKACITSKCRDPCPGSCGVNAECRVQNHIPICTCVTGFTGDPFTQCSPVVVQEPTVADPCNPSPCGSNAQCNNGQCTCLPNYFGDPYTNCRPECTMNAECPRNRACNNQRCIDPCPGTCGQGARCDVVNHIPTCSCPEGTSGDPFVACRPIPPQPAPSRPCEPSPCGPNSICRVVNDHAVCSCQPGLVGNPPTCRPECVVSAECPLTQACLSNKCRDPCPGTCGLNARCQVVNHNPICSCSAGNTGDPFTRCFPVPVVPTPAVPVNPCQPSPCGPNSECQVRGESPACSCQQNYIGSPPNCRPECTINPECSSNVACINQKCRDPCPGSCGANARCNVVNHTPVCTCNPGFTGDPFSGCVMVQAEPITQERPTPCMPSPCGSNAVCREQNGAGSCTCLPDYIGNPYESCRPECVLNSDCPSNRACIRNKCQDPCPGTCGANADCQVVNHLPSCTCRPGFTGDPFRSCRPQPIQSPVVEESDPCNPSPCGPYSQCRNVNRQGVCSCLPTYIGTPPSCRPECVASSECPQNRACVNQKCVDPCPGPCGQNTRCEVINHSPICSCRQGFTGDPFIRCYSIPRKRFLILSCSSYSELSIYFITFNLYI</sequence>
<reference evidence="3 4" key="1">
    <citation type="journal article" date="2022" name="Allergy">
        <title>Genome assembly and annotation of Periplaneta americana reveal a comprehensive cockroach allergen profile.</title>
        <authorList>
            <person name="Wang L."/>
            <person name="Xiong Q."/>
            <person name="Saelim N."/>
            <person name="Wang L."/>
            <person name="Nong W."/>
            <person name="Wan A.T."/>
            <person name="Shi M."/>
            <person name="Liu X."/>
            <person name="Cao Q."/>
            <person name="Hui J.H.L."/>
            <person name="Sookrung N."/>
            <person name="Leung T.F."/>
            <person name="Tungtrongchitr A."/>
            <person name="Tsui S.K.W."/>
        </authorList>
    </citation>
    <scope>NUCLEOTIDE SEQUENCE [LARGE SCALE GENOMIC DNA]</scope>
    <source>
        <strain evidence="3">PWHHKU_190912</strain>
    </source>
</reference>
<comment type="caution">
    <text evidence="3">The sequence shown here is derived from an EMBL/GenBank/DDBJ whole genome shotgun (WGS) entry which is preliminary data.</text>
</comment>
<feature type="domain" description="EGF-like" evidence="2">
    <location>
        <begin position="325"/>
        <end position="363"/>
    </location>
</feature>
<dbReference type="SUPFAM" id="SSF57184">
    <property type="entry name" value="Growth factor receptor domain"/>
    <property type="match status" value="2"/>
</dbReference>
<accession>A0ABQ8SF16</accession>
<feature type="disulfide bond" evidence="1">
    <location>
        <begin position="709"/>
        <end position="719"/>
    </location>
</feature>
<dbReference type="PANTHER" id="PTHR22963:SF39">
    <property type="entry name" value="DUMPY"/>
    <property type="match status" value="1"/>
</dbReference>
<evidence type="ECO:0000313" key="3">
    <source>
        <dbReference type="EMBL" id="KAJ4432716.1"/>
    </source>
</evidence>
<feature type="disulfide bond" evidence="1">
    <location>
        <begin position="71"/>
        <end position="81"/>
    </location>
</feature>
<keyword evidence="1" id="KW-1015">Disulfide bond</keyword>